<evidence type="ECO:0000256" key="1">
    <source>
        <dbReference type="SAM" id="MobiDB-lite"/>
    </source>
</evidence>
<keyword evidence="3" id="KW-1185">Reference proteome</keyword>
<evidence type="ECO:0000313" key="2">
    <source>
        <dbReference type="EMBL" id="KIM58098.1"/>
    </source>
</evidence>
<dbReference type="STRING" id="1036808.A0A0C2Z840"/>
<gene>
    <name evidence="2" type="ORF">SCLCIDRAFT_129038</name>
</gene>
<protein>
    <submittedName>
        <fullName evidence="2">Uncharacterized protein</fullName>
    </submittedName>
</protein>
<organism evidence="2 3">
    <name type="scientific">Scleroderma citrinum Foug A</name>
    <dbReference type="NCBI Taxonomy" id="1036808"/>
    <lineage>
        <taxon>Eukaryota</taxon>
        <taxon>Fungi</taxon>
        <taxon>Dikarya</taxon>
        <taxon>Basidiomycota</taxon>
        <taxon>Agaricomycotina</taxon>
        <taxon>Agaricomycetes</taxon>
        <taxon>Agaricomycetidae</taxon>
        <taxon>Boletales</taxon>
        <taxon>Sclerodermatineae</taxon>
        <taxon>Sclerodermataceae</taxon>
        <taxon>Scleroderma</taxon>
    </lineage>
</organism>
<dbReference type="Proteomes" id="UP000053989">
    <property type="component" value="Unassembled WGS sequence"/>
</dbReference>
<feature type="non-terminal residue" evidence="2">
    <location>
        <position position="1"/>
    </location>
</feature>
<accession>A0A0C2Z840</accession>
<dbReference type="HOGENOM" id="CLU_030984_4_0_1"/>
<reference evidence="2 3" key="1">
    <citation type="submission" date="2014-04" db="EMBL/GenBank/DDBJ databases">
        <authorList>
            <consortium name="DOE Joint Genome Institute"/>
            <person name="Kuo A."/>
            <person name="Kohler A."/>
            <person name="Nagy L.G."/>
            <person name="Floudas D."/>
            <person name="Copeland A."/>
            <person name="Barry K.W."/>
            <person name="Cichocki N."/>
            <person name="Veneault-Fourrey C."/>
            <person name="LaButti K."/>
            <person name="Lindquist E.A."/>
            <person name="Lipzen A."/>
            <person name="Lundell T."/>
            <person name="Morin E."/>
            <person name="Murat C."/>
            <person name="Sun H."/>
            <person name="Tunlid A."/>
            <person name="Henrissat B."/>
            <person name="Grigoriev I.V."/>
            <person name="Hibbett D.S."/>
            <person name="Martin F."/>
            <person name="Nordberg H.P."/>
            <person name="Cantor M.N."/>
            <person name="Hua S.X."/>
        </authorList>
    </citation>
    <scope>NUCLEOTIDE SEQUENCE [LARGE SCALE GENOMIC DNA]</scope>
    <source>
        <strain evidence="2 3">Foug A</strain>
    </source>
</reference>
<feature type="compositionally biased region" description="Acidic residues" evidence="1">
    <location>
        <begin position="171"/>
        <end position="181"/>
    </location>
</feature>
<dbReference type="OrthoDB" id="3149423at2759"/>
<sequence length="281" mass="32591">NHGRSRSQNRILKWGQRWTARKVIRWQKRMEIQENFRQQGIWSGSQAMIGEYQTTVGRLMTKITLEEMEEAEHIARKWNDTHPPPEVQAEVAEKKGRQFTREYAEHMWKQCGTQVVFMLTVRYLACSNDGNYRHDFNDDLRPGTAFPDWEGIDDKWSRYASYVFRAGEVGDSEDANDEAEDADPRPRMKVKKCKKKTQVTLPALDDGIPQLPTILDLHIPEKQDILQAFVTCHYRLTCGKAKASVPWMSITEDPQDYIKDKYLPDGVGLKEPSKLSETQVT</sequence>
<proteinExistence type="predicted"/>
<evidence type="ECO:0000313" key="3">
    <source>
        <dbReference type="Proteomes" id="UP000053989"/>
    </source>
</evidence>
<name>A0A0C2Z840_9AGAM</name>
<feature type="region of interest" description="Disordered" evidence="1">
    <location>
        <begin position="171"/>
        <end position="191"/>
    </location>
</feature>
<dbReference type="InParanoid" id="A0A0C2Z840"/>
<dbReference type="EMBL" id="KN822091">
    <property type="protein sequence ID" value="KIM58098.1"/>
    <property type="molecule type" value="Genomic_DNA"/>
</dbReference>
<reference evidence="3" key="2">
    <citation type="submission" date="2015-01" db="EMBL/GenBank/DDBJ databases">
        <title>Evolutionary Origins and Diversification of the Mycorrhizal Mutualists.</title>
        <authorList>
            <consortium name="DOE Joint Genome Institute"/>
            <consortium name="Mycorrhizal Genomics Consortium"/>
            <person name="Kohler A."/>
            <person name="Kuo A."/>
            <person name="Nagy L.G."/>
            <person name="Floudas D."/>
            <person name="Copeland A."/>
            <person name="Barry K.W."/>
            <person name="Cichocki N."/>
            <person name="Veneault-Fourrey C."/>
            <person name="LaButti K."/>
            <person name="Lindquist E.A."/>
            <person name="Lipzen A."/>
            <person name="Lundell T."/>
            <person name="Morin E."/>
            <person name="Murat C."/>
            <person name="Riley R."/>
            <person name="Ohm R."/>
            <person name="Sun H."/>
            <person name="Tunlid A."/>
            <person name="Henrissat B."/>
            <person name="Grigoriev I.V."/>
            <person name="Hibbett D.S."/>
            <person name="Martin F."/>
        </authorList>
    </citation>
    <scope>NUCLEOTIDE SEQUENCE [LARGE SCALE GENOMIC DNA]</scope>
    <source>
        <strain evidence="3">Foug A</strain>
    </source>
</reference>
<dbReference type="AlphaFoldDB" id="A0A0C2Z840"/>